<evidence type="ECO:0000313" key="2">
    <source>
        <dbReference type="EMBL" id="OEJ69368.1"/>
    </source>
</evidence>
<name>A0A1E5QBH3_9PROT</name>
<dbReference type="EMBL" id="MCGG01000008">
    <property type="protein sequence ID" value="OEJ69368.1"/>
    <property type="molecule type" value="Genomic_DNA"/>
</dbReference>
<dbReference type="HAMAP" id="MF_00697">
    <property type="entry name" value="UPF0276"/>
    <property type="match status" value="1"/>
</dbReference>
<accession>A0A1E5QBH3</accession>
<dbReference type="STRING" id="28181.BEN30_03895"/>
<comment type="similarity">
    <text evidence="1">Belongs to the UPF0276 family.</text>
</comment>
<organism evidence="2 3">
    <name type="scientific">Magnetovibrio blakemorei</name>
    <dbReference type="NCBI Taxonomy" id="28181"/>
    <lineage>
        <taxon>Bacteria</taxon>
        <taxon>Pseudomonadati</taxon>
        <taxon>Pseudomonadota</taxon>
        <taxon>Alphaproteobacteria</taxon>
        <taxon>Rhodospirillales</taxon>
        <taxon>Magnetovibrionaceae</taxon>
        <taxon>Magnetovibrio</taxon>
    </lineage>
</organism>
<dbReference type="Gene3D" id="3.20.20.150">
    <property type="entry name" value="Divalent-metal-dependent TIM barrel enzymes"/>
    <property type="match status" value="1"/>
</dbReference>
<gene>
    <name evidence="2" type="ORF">BEN30_03895</name>
</gene>
<protein>
    <recommendedName>
        <fullName evidence="1">UPF0276 protein BEN30_03895</fullName>
    </recommendedName>
</protein>
<evidence type="ECO:0000313" key="3">
    <source>
        <dbReference type="Proteomes" id="UP000095347"/>
    </source>
</evidence>
<keyword evidence="3" id="KW-1185">Reference proteome</keyword>
<dbReference type="NCBIfam" id="NF003818">
    <property type="entry name" value="PRK05409.1"/>
    <property type="match status" value="1"/>
</dbReference>
<dbReference type="PANTHER" id="PTHR42194:SF1">
    <property type="entry name" value="UPF0276 PROTEIN HI_1600"/>
    <property type="match status" value="1"/>
</dbReference>
<reference evidence="3" key="1">
    <citation type="submission" date="2016-07" db="EMBL/GenBank/DDBJ databases">
        <authorList>
            <person name="Florea S."/>
            <person name="Webb J.S."/>
            <person name="Jaromczyk J."/>
            <person name="Schardl C.L."/>
        </authorList>
    </citation>
    <scope>NUCLEOTIDE SEQUENCE [LARGE SCALE GENOMIC DNA]</scope>
    <source>
        <strain evidence="3">MV-1</strain>
    </source>
</reference>
<proteinExistence type="inferred from homology"/>
<dbReference type="Pfam" id="PF05114">
    <property type="entry name" value="MbnB_TglH_ChrH"/>
    <property type="match status" value="1"/>
</dbReference>
<dbReference type="InterPro" id="IPR007801">
    <property type="entry name" value="MbnB/TglH/ChrH"/>
</dbReference>
<dbReference type="SUPFAM" id="SSF51658">
    <property type="entry name" value="Xylose isomerase-like"/>
    <property type="match status" value="1"/>
</dbReference>
<dbReference type="OrthoDB" id="9763101at2"/>
<comment type="caution">
    <text evidence="2">The sequence shown here is derived from an EMBL/GenBank/DDBJ whole genome shotgun (WGS) entry which is preliminary data.</text>
</comment>
<dbReference type="Proteomes" id="UP000095347">
    <property type="component" value="Unassembled WGS sequence"/>
</dbReference>
<dbReference type="PANTHER" id="PTHR42194">
    <property type="entry name" value="UPF0276 PROTEIN HI_1600"/>
    <property type="match status" value="1"/>
</dbReference>
<dbReference type="AlphaFoldDB" id="A0A1E5QBH3"/>
<sequence length="299" mass="32882">MAPTAQSLASPIPSSPLPNRAGIGLKAQHYQEILDTQPNIGWLEVHSENYMCTGGPTLKWLTALRERYPVSLHGVGMSLGSAGPLDQAHIKRLVDLDRRIEPGWVSEHLSWSIADGVYLNDLIALPYTAESLDVFSAHVREMQDALNRQVLIENPSSYLRYEHSVISEPEFLLNVVSQSGCGVLLDVNNVYVSAHNHGFDPVAYLDQIPAHLIGEIHMAGHSQTVIDGRTIRIDDHGSPICGEVWALYEHLIKRTGPKPTLIEWDTNIPALDVLLGEAAKADAIMTLCGQRETHRACIG</sequence>
<dbReference type="InterPro" id="IPR036237">
    <property type="entry name" value="Xyl_isomerase-like_sf"/>
</dbReference>
<evidence type="ECO:0000256" key="1">
    <source>
        <dbReference type="HAMAP-Rule" id="MF_00697"/>
    </source>
</evidence>